<dbReference type="GO" id="GO:0005524">
    <property type="term" value="F:ATP binding"/>
    <property type="evidence" value="ECO:0007669"/>
    <property type="project" value="UniProtKB-KW"/>
</dbReference>
<keyword evidence="1" id="KW-0547">Nucleotide-binding</keyword>
<protein>
    <submittedName>
        <fullName evidence="3">Uncharacterized protein</fullName>
    </submittedName>
</protein>
<comment type="caution">
    <text evidence="3">The sequence shown here is derived from an EMBL/GenBank/DDBJ whole genome shotgun (WGS) entry which is preliminary data.</text>
</comment>
<evidence type="ECO:0000313" key="4">
    <source>
        <dbReference type="Proteomes" id="UP000298416"/>
    </source>
</evidence>
<dbReference type="EMBL" id="PNBA02000019">
    <property type="protein sequence ID" value="KAG6390267.1"/>
    <property type="molecule type" value="Genomic_DNA"/>
</dbReference>
<dbReference type="Proteomes" id="UP000298416">
    <property type="component" value="Unassembled WGS sequence"/>
</dbReference>
<keyword evidence="4" id="KW-1185">Reference proteome</keyword>
<dbReference type="PANTHER" id="PTHR27005">
    <property type="entry name" value="WALL-ASSOCIATED RECEPTOR KINASE-LIKE 21"/>
    <property type="match status" value="1"/>
</dbReference>
<dbReference type="PANTHER" id="PTHR27005:SF518">
    <property type="entry name" value="OS04G0599000 PROTEIN"/>
    <property type="match status" value="1"/>
</dbReference>
<reference evidence="3" key="1">
    <citation type="submission" date="2018-01" db="EMBL/GenBank/DDBJ databases">
        <authorList>
            <person name="Mao J.F."/>
        </authorList>
    </citation>
    <scope>NUCLEOTIDE SEQUENCE</scope>
    <source>
        <strain evidence="3">Huo1</strain>
        <tissue evidence="3">Leaf</tissue>
    </source>
</reference>
<sequence>MELKRRSSKAKKHRFFLSNGGFLLQQKLSARERSPDAVKIFPFSELHAATAGFSAGMIVGQGGFCTVFKGTLSDKTPVAVKKSNRDEGVVDDEKVGLLFDEEGLINVVDCNGGENGKICDGFDNS</sequence>
<evidence type="ECO:0000256" key="1">
    <source>
        <dbReference type="ARBA" id="ARBA00022741"/>
    </source>
</evidence>
<dbReference type="GO" id="GO:0004674">
    <property type="term" value="F:protein serine/threonine kinase activity"/>
    <property type="evidence" value="ECO:0007669"/>
    <property type="project" value="TreeGrafter"/>
</dbReference>
<reference evidence="3" key="2">
    <citation type="submission" date="2020-08" db="EMBL/GenBank/DDBJ databases">
        <title>Plant Genome Project.</title>
        <authorList>
            <person name="Zhang R.-G."/>
        </authorList>
    </citation>
    <scope>NUCLEOTIDE SEQUENCE</scope>
    <source>
        <strain evidence="3">Huo1</strain>
        <tissue evidence="3">Leaf</tissue>
    </source>
</reference>
<name>A0A8X8Z2Y8_SALSN</name>
<dbReference type="SUPFAM" id="SSF56112">
    <property type="entry name" value="Protein kinase-like (PK-like)"/>
    <property type="match status" value="1"/>
</dbReference>
<proteinExistence type="predicted"/>
<dbReference type="GO" id="GO:0005886">
    <property type="term" value="C:plasma membrane"/>
    <property type="evidence" value="ECO:0007669"/>
    <property type="project" value="TreeGrafter"/>
</dbReference>
<dbReference type="AlphaFoldDB" id="A0A8X8Z2Y8"/>
<accession>A0A8X8Z2Y8</accession>
<dbReference type="InterPro" id="IPR045274">
    <property type="entry name" value="WAK-like"/>
</dbReference>
<dbReference type="InterPro" id="IPR011009">
    <property type="entry name" value="Kinase-like_dom_sf"/>
</dbReference>
<organism evidence="3">
    <name type="scientific">Salvia splendens</name>
    <name type="common">Scarlet sage</name>
    <dbReference type="NCBI Taxonomy" id="180675"/>
    <lineage>
        <taxon>Eukaryota</taxon>
        <taxon>Viridiplantae</taxon>
        <taxon>Streptophyta</taxon>
        <taxon>Embryophyta</taxon>
        <taxon>Tracheophyta</taxon>
        <taxon>Spermatophyta</taxon>
        <taxon>Magnoliopsida</taxon>
        <taxon>eudicotyledons</taxon>
        <taxon>Gunneridae</taxon>
        <taxon>Pentapetalae</taxon>
        <taxon>asterids</taxon>
        <taxon>lamiids</taxon>
        <taxon>Lamiales</taxon>
        <taxon>Lamiaceae</taxon>
        <taxon>Nepetoideae</taxon>
        <taxon>Mentheae</taxon>
        <taxon>Salviinae</taxon>
        <taxon>Salvia</taxon>
        <taxon>Salvia subgen. Calosphace</taxon>
        <taxon>core Calosphace</taxon>
    </lineage>
</organism>
<dbReference type="Gene3D" id="3.30.200.20">
    <property type="entry name" value="Phosphorylase Kinase, domain 1"/>
    <property type="match status" value="1"/>
</dbReference>
<gene>
    <name evidence="3" type="ORF">SASPL_147999</name>
</gene>
<keyword evidence="2" id="KW-0067">ATP-binding</keyword>
<evidence type="ECO:0000256" key="2">
    <source>
        <dbReference type="ARBA" id="ARBA00022840"/>
    </source>
</evidence>
<dbReference type="GO" id="GO:0007166">
    <property type="term" value="P:cell surface receptor signaling pathway"/>
    <property type="evidence" value="ECO:0007669"/>
    <property type="project" value="InterPro"/>
</dbReference>
<evidence type="ECO:0000313" key="3">
    <source>
        <dbReference type="EMBL" id="KAG6390267.1"/>
    </source>
</evidence>